<dbReference type="Pfam" id="PF00069">
    <property type="entry name" value="Pkinase"/>
    <property type="match status" value="1"/>
</dbReference>
<proteinExistence type="predicted"/>
<dbReference type="PROSITE" id="PS00108">
    <property type="entry name" value="PROTEIN_KINASE_ST"/>
    <property type="match status" value="1"/>
</dbReference>
<dbReference type="GO" id="GO:0004674">
    <property type="term" value="F:protein serine/threonine kinase activity"/>
    <property type="evidence" value="ECO:0007669"/>
    <property type="project" value="TreeGrafter"/>
</dbReference>
<evidence type="ECO:0000256" key="4">
    <source>
        <dbReference type="ARBA" id="ARBA00022840"/>
    </source>
</evidence>
<name>A0A0K1EGF7_CHOCO</name>
<dbReference type="PANTHER" id="PTHR43289">
    <property type="entry name" value="MITOGEN-ACTIVATED PROTEIN KINASE KINASE KINASE 20-RELATED"/>
    <property type="match status" value="1"/>
</dbReference>
<dbReference type="Gene3D" id="3.30.200.20">
    <property type="entry name" value="Phosphorylase Kinase, domain 1"/>
    <property type="match status" value="1"/>
</dbReference>
<dbReference type="InterPro" id="IPR008271">
    <property type="entry name" value="Ser/Thr_kinase_AS"/>
</dbReference>
<feature type="binding site" evidence="5">
    <location>
        <position position="76"/>
    </location>
    <ligand>
        <name>ATP</name>
        <dbReference type="ChEBI" id="CHEBI:30616"/>
    </ligand>
</feature>
<dbReference type="EMBL" id="CP012159">
    <property type="protein sequence ID" value="AKT39934.1"/>
    <property type="molecule type" value="Genomic_DNA"/>
</dbReference>
<evidence type="ECO:0000256" key="1">
    <source>
        <dbReference type="ARBA" id="ARBA00022679"/>
    </source>
</evidence>
<evidence type="ECO:0000256" key="3">
    <source>
        <dbReference type="ARBA" id="ARBA00022777"/>
    </source>
</evidence>
<dbReference type="Proteomes" id="UP000067626">
    <property type="component" value="Chromosome"/>
</dbReference>
<evidence type="ECO:0000259" key="6">
    <source>
        <dbReference type="PROSITE" id="PS50011"/>
    </source>
</evidence>
<keyword evidence="3" id="KW-0418">Kinase</keyword>
<keyword evidence="4 5" id="KW-0067">ATP-binding</keyword>
<evidence type="ECO:0000256" key="2">
    <source>
        <dbReference type="ARBA" id="ARBA00022741"/>
    </source>
</evidence>
<sequence length="532" mass="56504">MATCPRCRKRYPDEKTICEADGEVLLPDEAFHGLDVELLPGRMVGEYRIEGKIGEGGFGAVYRAVHPLIGKAAAVKILTRSYSASPQMMSRFIAEARAVNQIRHRNIIDIFSFGALEDGRQFFVMELLDGMPLDRYLKQKGWLSPEEAIAILRGVARALDAAHAAGIVHRDLKPENVFLLFEEDGSIFPKLLDFGIAKLLGDGEAGVKTRTGQPMGTPYYMSPEQCRGKPVDHRTDIYSFGILVHEMLTGHVPFSGDSVMDVMLKQTAEPPPAASSVRSELSTLLDAPILAMLCKAPDDRPESVGLAVESLARAAQEAGYDVQAQPVARVSRKSGGSGGGGVASGMTPAELKAISGADTLVDPRSSGRTPLDAVADVEVSGRRRTAVVVAVVSLVTGLAGATFVASLDSTPTGALQAAMHLPPPPRVEVPAKEAPPEPSVVAEQADVSLSIQSSPRLVDVYVGTKKLGTSAQPLSLPRSKSPIKLTLKATGFVSKDVEIVPSANVVLPVTLTSVPAKKSPSQVVPGRGEVEW</sequence>
<dbReference type="GO" id="GO:0005524">
    <property type="term" value="F:ATP binding"/>
    <property type="evidence" value="ECO:0007669"/>
    <property type="project" value="UniProtKB-UniRule"/>
</dbReference>
<dbReference type="RefSeq" id="WP_050431933.1">
    <property type="nucleotide sequence ID" value="NZ_CP012159.1"/>
</dbReference>
<dbReference type="InterPro" id="IPR011009">
    <property type="entry name" value="Kinase-like_dom_sf"/>
</dbReference>
<dbReference type="Gene3D" id="1.10.510.10">
    <property type="entry name" value="Transferase(Phosphotransferase) domain 1"/>
    <property type="match status" value="1"/>
</dbReference>
<protein>
    <recommendedName>
        <fullName evidence="6">Protein kinase domain-containing protein</fullName>
    </recommendedName>
</protein>
<keyword evidence="8" id="KW-1185">Reference proteome</keyword>
<dbReference type="OrthoDB" id="9801841at2"/>
<dbReference type="PROSITE" id="PS50011">
    <property type="entry name" value="PROTEIN_KINASE_DOM"/>
    <property type="match status" value="1"/>
</dbReference>
<dbReference type="AlphaFoldDB" id="A0A0K1EGF7"/>
<evidence type="ECO:0000256" key="5">
    <source>
        <dbReference type="PROSITE-ProRule" id="PRU10141"/>
    </source>
</evidence>
<dbReference type="SMART" id="SM00220">
    <property type="entry name" value="S_TKc"/>
    <property type="match status" value="1"/>
</dbReference>
<dbReference type="STRING" id="52.CMC5_040850"/>
<dbReference type="PANTHER" id="PTHR43289:SF6">
    <property type="entry name" value="SERINE_THREONINE-PROTEIN KINASE NEKL-3"/>
    <property type="match status" value="1"/>
</dbReference>
<keyword evidence="1" id="KW-0808">Transferase</keyword>
<keyword evidence="2 5" id="KW-0547">Nucleotide-binding</keyword>
<evidence type="ECO:0000313" key="7">
    <source>
        <dbReference type="EMBL" id="AKT39934.1"/>
    </source>
</evidence>
<gene>
    <name evidence="7" type="ORF">CMC5_040850</name>
</gene>
<accession>A0A0K1EGF7</accession>
<dbReference type="InterPro" id="IPR000719">
    <property type="entry name" value="Prot_kinase_dom"/>
</dbReference>
<evidence type="ECO:0000313" key="8">
    <source>
        <dbReference type="Proteomes" id="UP000067626"/>
    </source>
</evidence>
<dbReference type="SUPFAM" id="SSF56112">
    <property type="entry name" value="Protein kinase-like (PK-like)"/>
    <property type="match status" value="1"/>
</dbReference>
<reference evidence="7 8" key="1">
    <citation type="submission" date="2015-07" db="EMBL/GenBank/DDBJ databases">
        <title>Genome analysis of myxobacterium Chondromyces crocatus Cm c5 reveals a high potential for natural compound synthesis and the genetic basis for the loss of fruiting body formation.</title>
        <authorList>
            <person name="Zaburannyi N."/>
            <person name="Bunk B."/>
            <person name="Maier J."/>
            <person name="Overmann J."/>
            <person name="Mueller R."/>
        </authorList>
    </citation>
    <scope>NUCLEOTIDE SEQUENCE [LARGE SCALE GENOMIC DNA]</scope>
    <source>
        <strain evidence="7 8">Cm c5</strain>
    </source>
</reference>
<organism evidence="7 8">
    <name type="scientific">Chondromyces crocatus</name>
    <dbReference type="NCBI Taxonomy" id="52"/>
    <lineage>
        <taxon>Bacteria</taxon>
        <taxon>Pseudomonadati</taxon>
        <taxon>Myxococcota</taxon>
        <taxon>Polyangia</taxon>
        <taxon>Polyangiales</taxon>
        <taxon>Polyangiaceae</taxon>
        <taxon>Chondromyces</taxon>
    </lineage>
</organism>
<dbReference type="CDD" id="cd14014">
    <property type="entry name" value="STKc_PknB_like"/>
    <property type="match status" value="1"/>
</dbReference>
<feature type="domain" description="Protein kinase" evidence="6">
    <location>
        <begin position="47"/>
        <end position="312"/>
    </location>
</feature>
<dbReference type="InterPro" id="IPR017441">
    <property type="entry name" value="Protein_kinase_ATP_BS"/>
</dbReference>
<dbReference type="KEGG" id="ccro:CMC5_040850"/>
<dbReference type="PROSITE" id="PS00107">
    <property type="entry name" value="PROTEIN_KINASE_ATP"/>
    <property type="match status" value="1"/>
</dbReference>